<accession>A0A2T0A0W7</accession>
<dbReference type="InterPro" id="IPR013962">
    <property type="entry name" value="DASH_Dam1"/>
</dbReference>
<keyword evidence="10" id="KW-0995">Kinetochore</keyword>
<keyword evidence="11" id="KW-0206">Cytoskeleton</keyword>
<evidence type="ECO:0000256" key="2">
    <source>
        <dbReference type="ARBA" id="ARBA00004186"/>
    </source>
</evidence>
<feature type="region of interest" description="Disordered" evidence="15">
    <location>
        <begin position="1"/>
        <end position="31"/>
    </location>
</feature>
<organism evidence="16 17">
    <name type="scientific">Rhodotorula toruloides</name>
    <name type="common">Yeast</name>
    <name type="synonym">Rhodosporidium toruloides</name>
    <dbReference type="NCBI Taxonomy" id="5286"/>
    <lineage>
        <taxon>Eukaryota</taxon>
        <taxon>Fungi</taxon>
        <taxon>Dikarya</taxon>
        <taxon>Basidiomycota</taxon>
        <taxon>Pucciniomycotina</taxon>
        <taxon>Microbotryomycetes</taxon>
        <taxon>Sporidiobolales</taxon>
        <taxon>Sporidiobolaceae</taxon>
        <taxon>Rhodotorula</taxon>
    </lineage>
</organism>
<keyword evidence="12" id="KW-0539">Nucleus</keyword>
<comment type="caution">
    <text evidence="16">The sequence shown here is derived from an EMBL/GenBank/DDBJ whole genome shotgun (WGS) entry which is preliminary data.</text>
</comment>
<comment type="similarity">
    <text evidence="4">Belongs to the DASH complex DAM1 family.</text>
</comment>
<feature type="compositionally biased region" description="Gly residues" evidence="15">
    <location>
        <begin position="194"/>
        <end position="218"/>
    </location>
</feature>
<dbReference type="Proteomes" id="UP000239560">
    <property type="component" value="Unassembled WGS sequence"/>
</dbReference>
<evidence type="ECO:0000256" key="5">
    <source>
        <dbReference type="ARBA" id="ARBA00020497"/>
    </source>
</evidence>
<dbReference type="GO" id="GO:0044732">
    <property type="term" value="C:mitotic spindle pole body"/>
    <property type="evidence" value="ECO:0007669"/>
    <property type="project" value="TreeGrafter"/>
</dbReference>
<dbReference type="AlphaFoldDB" id="A0A2T0A0W7"/>
<dbReference type="PANTHER" id="PTHR28113:SF1">
    <property type="entry name" value="DASH COMPLEX SUBUNIT DAM1"/>
    <property type="match status" value="1"/>
</dbReference>
<proteinExistence type="inferred from homology"/>
<evidence type="ECO:0000256" key="6">
    <source>
        <dbReference type="ARBA" id="ARBA00022454"/>
    </source>
</evidence>
<evidence type="ECO:0000256" key="1">
    <source>
        <dbReference type="ARBA" id="ARBA00004123"/>
    </source>
</evidence>
<evidence type="ECO:0000256" key="8">
    <source>
        <dbReference type="ARBA" id="ARBA00022701"/>
    </source>
</evidence>
<dbReference type="PANTHER" id="PTHR28113">
    <property type="entry name" value="DASH COMPLEX SUBUNIT DAM1"/>
    <property type="match status" value="1"/>
</dbReference>
<evidence type="ECO:0000256" key="14">
    <source>
        <dbReference type="ARBA" id="ARBA00030453"/>
    </source>
</evidence>
<evidence type="ECO:0000256" key="12">
    <source>
        <dbReference type="ARBA" id="ARBA00023242"/>
    </source>
</evidence>
<evidence type="ECO:0000256" key="9">
    <source>
        <dbReference type="ARBA" id="ARBA00022829"/>
    </source>
</evidence>
<gene>
    <name evidence="16" type="ORF">AAT19DRAFT_9760</name>
</gene>
<evidence type="ECO:0000313" key="17">
    <source>
        <dbReference type="Proteomes" id="UP000239560"/>
    </source>
</evidence>
<protein>
    <recommendedName>
        <fullName evidence="5">DASH complex subunit DAM1</fullName>
    </recommendedName>
    <alternativeName>
        <fullName evidence="14">Outer kinetochore protein DAM1</fullName>
    </alternativeName>
</protein>
<sequence length="328" mass="35448">MSVQPAGPSQSRSRASSLSRSASGRPTTPLRRISTTSLRALSLSQSRSNNASYTAQPLSHLSAVFAELADAVSDLTANFEELESVQKRLDGVNESFAGWLLGLRANGYTVDFLEAPTKLNFDLAAERAALRYERDQAQAQLLHEQHQEQLLAEQEHQRQQQAELDAGGAGEQTFMTNDEDQSFVSHHPGHADGMRGGTRGRGGAGVRGGRGGAAGTRGGKAPTLTKKRKEEMAAFADPILPLLPIDVREKRRTETERVLWILRERGQAGASSAVQDLVAHLSSGGPTQSVPQVRINEVLLALVRAKVVIKGPVKGITSYRLEPNKYPS</sequence>
<dbReference type="GO" id="GO:1990537">
    <property type="term" value="C:mitotic spindle polar microtubule"/>
    <property type="evidence" value="ECO:0007669"/>
    <property type="project" value="TreeGrafter"/>
</dbReference>
<evidence type="ECO:0000256" key="10">
    <source>
        <dbReference type="ARBA" id="ARBA00022838"/>
    </source>
</evidence>
<dbReference type="GO" id="GO:0042729">
    <property type="term" value="C:DASH complex"/>
    <property type="evidence" value="ECO:0007669"/>
    <property type="project" value="InterPro"/>
</dbReference>
<evidence type="ECO:0000313" key="16">
    <source>
        <dbReference type="EMBL" id="PRQ71645.1"/>
    </source>
</evidence>
<evidence type="ECO:0000256" key="13">
    <source>
        <dbReference type="ARBA" id="ARBA00023328"/>
    </source>
</evidence>
<evidence type="ECO:0000256" key="3">
    <source>
        <dbReference type="ARBA" id="ARBA00004629"/>
    </source>
</evidence>
<dbReference type="Pfam" id="PF08653">
    <property type="entry name" value="DASH_Dam1"/>
    <property type="match status" value="1"/>
</dbReference>
<dbReference type="OrthoDB" id="5586015at2759"/>
<keyword evidence="9" id="KW-0159">Chromosome partition</keyword>
<evidence type="ECO:0000256" key="11">
    <source>
        <dbReference type="ARBA" id="ARBA00023212"/>
    </source>
</evidence>
<evidence type="ECO:0000256" key="15">
    <source>
        <dbReference type="SAM" id="MobiDB-lite"/>
    </source>
</evidence>
<comment type="subcellular location">
    <subcellularLocation>
        <location evidence="3">Chromosome</location>
        <location evidence="3">Centromere</location>
        <location evidence="3">Kinetochore</location>
    </subcellularLocation>
    <subcellularLocation>
        <location evidence="2">Cytoplasm</location>
        <location evidence="2">Cytoskeleton</location>
        <location evidence="2">Spindle</location>
    </subcellularLocation>
    <subcellularLocation>
        <location evidence="1">Nucleus</location>
    </subcellularLocation>
</comment>
<name>A0A2T0A0W7_RHOTO</name>
<evidence type="ECO:0000256" key="7">
    <source>
        <dbReference type="ARBA" id="ARBA00022490"/>
    </source>
</evidence>
<keyword evidence="8" id="KW-0493">Microtubule</keyword>
<feature type="region of interest" description="Disordered" evidence="15">
    <location>
        <begin position="189"/>
        <end position="225"/>
    </location>
</feature>
<dbReference type="GO" id="GO:1990758">
    <property type="term" value="P:mitotic sister chromatid biorientation"/>
    <property type="evidence" value="ECO:0007669"/>
    <property type="project" value="TreeGrafter"/>
</dbReference>
<evidence type="ECO:0000256" key="4">
    <source>
        <dbReference type="ARBA" id="ARBA00010073"/>
    </source>
</evidence>
<dbReference type="EMBL" id="LCTV02000011">
    <property type="protein sequence ID" value="PRQ71645.1"/>
    <property type="molecule type" value="Genomic_DNA"/>
</dbReference>
<keyword evidence="6" id="KW-0158">Chromosome</keyword>
<keyword evidence="7" id="KW-0963">Cytoplasm</keyword>
<reference evidence="16 17" key="1">
    <citation type="journal article" date="2018" name="Elife">
        <title>Functional genomics of lipid metabolism in the oleaginous yeast Rhodosporidium toruloides.</title>
        <authorList>
            <person name="Coradetti S.T."/>
            <person name="Pinel D."/>
            <person name="Geiselman G."/>
            <person name="Ito M."/>
            <person name="Mondo S."/>
            <person name="Reilly M.C."/>
            <person name="Cheng Y.F."/>
            <person name="Bauer S."/>
            <person name="Grigoriev I."/>
            <person name="Gladden J.M."/>
            <person name="Simmons B.A."/>
            <person name="Brem R."/>
            <person name="Arkin A.P."/>
            <person name="Skerker J.M."/>
        </authorList>
    </citation>
    <scope>NUCLEOTIDE SEQUENCE [LARGE SCALE GENOMIC DNA]</scope>
    <source>
        <strain evidence="16 17">NBRC 0880</strain>
    </source>
</reference>
<keyword evidence="13" id="KW-0137">Centromere</keyword>